<keyword evidence="2" id="KW-1185">Reference proteome</keyword>
<dbReference type="Gramene" id="rna-AYBTSS11_LOCUS28681">
    <property type="protein sequence ID" value="CAJ1976543.1"/>
    <property type="gene ID" value="gene-AYBTSS11_LOCUS28681"/>
</dbReference>
<sequence>MGIFVCLIAKKLLSIVSKLIYKNFLGSVTKPVSADAAAVYGEARYIWPSMCPIRPGKFRFVVDTHTCIE</sequence>
<proteinExistence type="predicted"/>
<protein>
    <submittedName>
        <fullName evidence="1">Uncharacterized protein</fullName>
    </submittedName>
</protein>
<accession>A0AA86W1H7</accession>
<name>A0AA86W1H7_9FABA</name>
<organism evidence="1 2">
    <name type="scientific">Sphenostylis stenocarpa</name>
    <dbReference type="NCBI Taxonomy" id="92480"/>
    <lineage>
        <taxon>Eukaryota</taxon>
        <taxon>Viridiplantae</taxon>
        <taxon>Streptophyta</taxon>
        <taxon>Embryophyta</taxon>
        <taxon>Tracheophyta</taxon>
        <taxon>Spermatophyta</taxon>
        <taxon>Magnoliopsida</taxon>
        <taxon>eudicotyledons</taxon>
        <taxon>Gunneridae</taxon>
        <taxon>Pentapetalae</taxon>
        <taxon>rosids</taxon>
        <taxon>fabids</taxon>
        <taxon>Fabales</taxon>
        <taxon>Fabaceae</taxon>
        <taxon>Papilionoideae</taxon>
        <taxon>50 kb inversion clade</taxon>
        <taxon>NPAAA clade</taxon>
        <taxon>indigoferoid/millettioid clade</taxon>
        <taxon>Phaseoleae</taxon>
        <taxon>Sphenostylis</taxon>
    </lineage>
</organism>
<evidence type="ECO:0000313" key="2">
    <source>
        <dbReference type="Proteomes" id="UP001189624"/>
    </source>
</evidence>
<evidence type="ECO:0000313" key="1">
    <source>
        <dbReference type="EMBL" id="CAJ1976543.1"/>
    </source>
</evidence>
<reference evidence="1" key="1">
    <citation type="submission" date="2023-10" db="EMBL/GenBank/DDBJ databases">
        <authorList>
            <person name="Domelevo Entfellner J.-B."/>
        </authorList>
    </citation>
    <scope>NUCLEOTIDE SEQUENCE</scope>
</reference>
<gene>
    <name evidence="1" type="ORF">AYBTSS11_LOCUS28681</name>
</gene>
<dbReference type="Proteomes" id="UP001189624">
    <property type="component" value="Chromosome 10"/>
</dbReference>
<dbReference type="AlphaFoldDB" id="A0AA86W1H7"/>
<dbReference type="EMBL" id="OY731407">
    <property type="protein sequence ID" value="CAJ1976543.1"/>
    <property type="molecule type" value="Genomic_DNA"/>
</dbReference>